<dbReference type="STRING" id="709839.TSA66_18065"/>
<evidence type="ECO:0000313" key="3">
    <source>
        <dbReference type="Proteomes" id="UP000031572"/>
    </source>
</evidence>
<dbReference type="Proteomes" id="UP000031572">
    <property type="component" value="Unassembled WGS sequence"/>
</dbReference>
<proteinExistence type="predicted"/>
<organism evidence="2 3">
    <name type="scientific">Noviherbaspirillum autotrophicum</name>
    <dbReference type="NCBI Taxonomy" id="709839"/>
    <lineage>
        <taxon>Bacteria</taxon>
        <taxon>Pseudomonadati</taxon>
        <taxon>Pseudomonadota</taxon>
        <taxon>Betaproteobacteria</taxon>
        <taxon>Burkholderiales</taxon>
        <taxon>Oxalobacteraceae</taxon>
        <taxon>Noviherbaspirillum</taxon>
    </lineage>
</organism>
<dbReference type="OrthoDB" id="9790247at2"/>
<dbReference type="InterPro" id="IPR046524">
    <property type="entry name" value="DUF6701"/>
</dbReference>
<name>A0A0C2BQB8_9BURK</name>
<reference evidence="2 3" key="1">
    <citation type="submission" date="2014-12" db="EMBL/GenBank/DDBJ databases">
        <title>Denitrispirillum autotrophicum gen. nov., sp. nov., Denitrifying, Facultatively Autotrophic Bacteria Isolated from Rice Paddy Soil.</title>
        <authorList>
            <person name="Ishii S."/>
            <person name="Ashida N."/>
            <person name="Ohno H."/>
            <person name="Otsuka S."/>
            <person name="Yokota A."/>
            <person name="Senoo K."/>
        </authorList>
    </citation>
    <scope>NUCLEOTIDE SEQUENCE [LARGE SCALE GENOMIC DNA]</scope>
    <source>
        <strain evidence="2 3">TSA66</strain>
    </source>
</reference>
<dbReference type="AlphaFoldDB" id="A0A0C2BQB8"/>
<feature type="domain" description="DUF6701" evidence="1">
    <location>
        <begin position="518"/>
        <end position="1040"/>
    </location>
</feature>
<dbReference type="EMBL" id="JWJG01000028">
    <property type="protein sequence ID" value="KIF82279.1"/>
    <property type="molecule type" value="Genomic_DNA"/>
</dbReference>
<gene>
    <name evidence="2" type="ORF">TSA66_18065</name>
</gene>
<keyword evidence="3" id="KW-1185">Reference proteome</keyword>
<dbReference type="Pfam" id="PF20419">
    <property type="entry name" value="DUF6701"/>
    <property type="match status" value="1"/>
</dbReference>
<accession>A0A0C2BQB8</accession>
<sequence length="1042" mass="107705">MNKKKLHELILFFALGLGLLFAWRAALADTTPTLYDSFAGYVNFVGTQRTLRTADNNTNAAALVNGTTTSNGSDPTTATLSGLPTTGTTIRAAYLYWAASGSTPDYTVKFEGNTVTADRKYTITNAGGTSGRNYFSGVADVTSVVAGKGNGTYTFSGLTASNSSTWSSSQTVLAGWALLVVYENPNTERFRVLNVYEGFAPFFGSKIPLTISNFVVPSTNIDGRLAHLTWEGDVTNSTSSNGFSEQLTFNNNVLSDSYNPIGNQFNSVSTIRAGYPDSVSYGIDFDAYNVGSYLTPGATSASSVYSSGADLVLLSMEVMSVANEPVADLGVTLTRNDVLVPGQTATYTVNVLSNGPSVEPGPITVKISLPSSLSFVDGSGTGWSCTSTVQSGTTTVTCTYSGPSLGVGASAQPLTLTTSVAPSAFADTVTVAVTSAQGTTFDNDQTNNKPSDTYTIPTPPYVFTDRACTNDIDFGASQPCKLITWSPQTAGQDLTNVYITALGSTGRPTRLSSKNPTTVNMQFALSCHNPTTHAGVAATFSAVSASLPTCTANGATPTAWTTQTAGIIFPAGSPSSNAGYTFNYADVGKVELFMRDSANTSKIGSSFPFVVKPAAFALSGIQQTASPNRVNPGATSATGQVFVKASELFTVKVAALTAGGKAKALAGTAIDCSTSTSTDCTPNFGKETTPEGVKLKPSNVIAGMVTPPAVKGSFGTFSGGAATGSAFSWDEVGIITLTPSMADGNYLGAGDVTGITSGNVGRFYPDHFDTEVIQVSDVPMDCPDSLVCPTSYYGIVYAQQPFSVRVTAKNGLVAPAANTTENYNATTGLAKTVTLTVAAQPGSTTLPSGAGTLSGTNVTGFDKGVATASAASYRFTMTPTAPTDIYLRAAEPGGSDGVTSQRGASSVEGGVKVVSGRILVASAYGSELLPLPIGMTVQYWNGARYVTSATDSVTSFDSNKSPTGNIVTTIAKVPLATSNVNIVSPGLTTFSSGIQTITLAAPRVAGSVDLTLNTPSFLPIVRGRATFGIYKSGPVIYMREMY</sequence>
<evidence type="ECO:0000313" key="2">
    <source>
        <dbReference type="EMBL" id="KIF82279.1"/>
    </source>
</evidence>
<evidence type="ECO:0000259" key="1">
    <source>
        <dbReference type="Pfam" id="PF20419"/>
    </source>
</evidence>
<dbReference type="RefSeq" id="WP_040040952.1">
    <property type="nucleotide sequence ID" value="NZ_JWJG01000028.1"/>
</dbReference>
<protein>
    <recommendedName>
        <fullName evidence="1">DUF6701 domain-containing protein</fullName>
    </recommendedName>
</protein>
<comment type="caution">
    <text evidence="2">The sequence shown here is derived from an EMBL/GenBank/DDBJ whole genome shotgun (WGS) entry which is preliminary data.</text>
</comment>